<dbReference type="InterPro" id="IPR051240">
    <property type="entry name" value="Mito_RNA-Proc/Resp"/>
</dbReference>
<dbReference type="AlphaFoldDB" id="A0A1X2H2R5"/>
<feature type="compositionally biased region" description="Low complexity" evidence="3">
    <location>
        <begin position="65"/>
        <end position="88"/>
    </location>
</feature>
<protein>
    <recommendedName>
        <fullName evidence="6">Pentacotripeptide-repeat region of PRORP domain-containing protein</fullName>
    </recommendedName>
</protein>
<dbReference type="Gene3D" id="1.25.40.10">
    <property type="entry name" value="Tetratricopeptide repeat domain"/>
    <property type="match status" value="4"/>
</dbReference>
<dbReference type="EMBL" id="MCGN01000010">
    <property type="protein sequence ID" value="ORY92100.1"/>
    <property type="molecule type" value="Genomic_DNA"/>
</dbReference>
<name>A0A1X2H2R5_SYNRA</name>
<dbReference type="Pfam" id="PF13041">
    <property type="entry name" value="PPR_2"/>
    <property type="match status" value="3"/>
</dbReference>
<organism evidence="4 5">
    <name type="scientific">Syncephalastrum racemosum</name>
    <name type="common">Filamentous fungus</name>
    <dbReference type="NCBI Taxonomy" id="13706"/>
    <lineage>
        <taxon>Eukaryota</taxon>
        <taxon>Fungi</taxon>
        <taxon>Fungi incertae sedis</taxon>
        <taxon>Mucoromycota</taxon>
        <taxon>Mucoromycotina</taxon>
        <taxon>Mucoromycetes</taxon>
        <taxon>Mucorales</taxon>
        <taxon>Syncephalastraceae</taxon>
        <taxon>Syncephalastrum</taxon>
    </lineage>
</organism>
<dbReference type="InterPro" id="IPR011990">
    <property type="entry name" value="TPR-like_helical_dom_sf"/>
</dbReference>
<evidence type="ECO:0000313" key="4">
    <source>
        <dbReference type="EMBL" id="ORY92100.1"/>
    </source>
</evidence>
<dbReference type="Pfam" id="PF01535">
    <property type="entry name" value="PPR"/>
    <property type="match status" value="1"/>
</dbReference>
<dbReference type="NCBIfam" id="TIGR00756">
    <property type="entry name" value="PPR"/>
    <property type="match status" value="5"/>
</dbReference>
<evidence type="ECO:0000313" key="5">
    <source>
        <dbReference type="Proteomes" id="UP000242180"/>
    </source>
</evidence>
<dbReference type="OrthoDB" id="407658at2759"/>
<dbReference type="Pfam" id="PF13812">
    <property type="entry name" value="PPR_3"/>
    <property type="match status" value="1"/>
</dbReference>
<dbReference type="PANTHER" id="PTHR47933:SF11">
    <property type="entry name" value="PENTATRICOPEPTIDE REPEAT-CONTAINING PROTEIN 2"/>
    <property type="match status" value="1"/>
</dbReference>
<keyword evidence="5" id="KW-1185">Reference proteome</keyword>
<gene>
    <name evidence="4" type="ORF">BCR43DRAFT_80357</name>
</gene>
<feature type="region of interest" description="Disordered" evidence="3">
    <location>
        <begin position="36"/>
        <end position="100"/>
    </location>
</feature>
<feature type="compositionally biased region" description="Polar residues" evidence="3">
    <location>
        <begin position="39"/>
        <end position="49"/>
    </location>
</feature>
<dbReference type="STRING" id="13706.A0A1X2H2R5"/>
<dbReference type="SUPFAM" id="SSF81901">
    <property type="entry name" value="HCP-like"/>
    <property type="match status" value="1"/>
</dbReference>
<comment type="caution">
    <text evidence="4">The sequence shown here is derived from an EMBL/GenBank/DDBJ whole genome shotgun (WGS) entry which is preliminary data.</text>
</comment>
<feature type="repeat" description="PPR" evidence="2">
    <location>
        <begin position="616"/>
        <end position="650"/>
    </location>
</feature>
<dbReference type="GO" id="GO:0003729">
    <property type="term" value="F:mRNA binding"/>
    <property type="evidence" value="ECO:0007669"/>
    <property type="project" value="TreeGrafter"/>
</dbReference>
<dbReference type="PANTHER" id="PTHR47933">
    <property type="entry name" value="PENTATRICOPEPTIDE REPEAT-CONTAINING PROTEIN 1, MITOCHONDRIAL"/>
    <property type="match status" value="1"/>
</dbReference>
<accession>A0A1X2H2R5</accession>
<feature type="repeat" description="PPR" evidence="2">
    <location>
        <begin position="279"/>
        <end position="313"/>
    </location>
</feature>
<evidence type="ECO:0000256" key="3">
    <source>
        <dbReference type="SAM" id="MobiDB-lite"/>
    </source>
</evidence>
<dbReference type="InParanoid" id="A0A1X2H2R5"/>
<evidence type="ECO:0000256" key="1">
    <source>
        <dbReference type="ARBA" id="ARBA00022737"/>
    </source>
</evidence>
<keyword evidence="1" id="KW-0677">Repeat</keyword>
<dbReference type="Proteomes" id="UP000242180">
    <property type="component" value="Unassembled WGS sequence"/>
</dbReference>
<reference evidence="4 5" key="1">
    <citation type="submission" date="2016-07" db="EMBL/GenBank/DDBJ databases">
        <title>Pervasive Adenine N6-methylation of Active Genes in Fungi.</title>
        <authorList>
            <consortium name="DOE Joint Genome Institute"/>
            <person name="Mondo S.J."/>
            <person name="Dannebaum R.O."/>
            <person name="Kuo R.C."/>
            <person name="Labutti K."/>
            <person name="Haridas S."/>
            <person name="Kuo A."/>
            <person name="Salamov A."/>
            <person name="Ahrendt S.R."/>
            <person name="Lipzen A."/>
            <person name="Sullivan W."/>
            <person name="Andreopoulos W.B."/>
            <person name="Clum A."/>
            <person name="Lindquist E."/>
            <person name="Daum C."/>
            <person name="Ramamoorthy G.K."/>
            <person name="Gryganskyi A."/>
            <person name="Culley D."/>
            <person name="Magnuson J.K."/>
            <person name="James T.Y."/>
            <person name="O'Malley M.A."/>
            <person name="Stajich J.E."/>
            <person name="Spatafora J.W."/>
            <person name="Visel A."/>
            <person name="Grigoriev I.V."/>
        </authorList>
    </citation>
    <scope>NUCLEOTIDE SEQUENCE [LARGE SCALE GENOMIC DNA]</scope>
    <source>
        <strain evidence="4 5">NRRL 2496</strain>
    </source>
</reference>
<sequence length="704" mass="80868">MSLTRHCCRQSGLVLQRVGRSGTIRPKPFFLYRAESTAHKPQSQTTEAATNIHKIDPVKAPPPSTSSLASSSSSSSSSSSEKSPSSVSTNKTAPDTSYEKPILNFDQPFDSLWKEFTDALATNRTLLDQDYILLCGRIKRDLPGDAAVEHLQRTLRAVRDNNMDPRTFKRGCNMLVHVFCAMGDVKSARLVVDGMVRSNYRPDIVTVRTLIHGIRMQEVPSSSKVAAIIDLYENLAKQNMWIFSSEHYQVLLESFVAEGDIENSKRYYMTALRRAFTIDVSLFNVMINAYRQAREPDAALSVYKAMQKRDVQPNSATYHMLLSLLKTHGKPQQYQRIYRDLQKSDVRLNASHYEAMGVSPVEALKEMHKLGVKPAVRDYNTFFSIHIKNNEFQEAKDLFDTMLKDRIEPDRTSYSIVMDSVLKDIHSPVQSVFDLYQDMLDRKLKPDVVVYTTLIQACARENKIEQAFDILKDMEAHRVNPNEYTFNALLGLLARMENGNITENIHLGNMLWKKMSSLRVTPEIRSYNNYLALLSKAVQPVSSWEPKKAYGSTLYMEPSMTPETTSMIKLYYAMKRRLQPDFISYAIMINTLVHAGHLRAAMRIYEDSRIARTVLSVSVYNTIMIALEKARDYAPIMKIWHEMKEQHVQPDWTSYSLAMEACERLEMFKSLDIIRADQRKDWDRLMDLEERREDRMHHSSSFSS</sequence>
<evidence type="ECO:0008006" key="6">
    <source>
        <dbReference type="Google" id="ProtNLM"/>
    </source>
</evidence>
<dbReference type="InterPro" id="IPR002885">
    <property type="entry name" value="PPR_rpt"/>
</dbReference>
<evidence type="ECO:0000256" key="2">
    <source>
        <dbReference type="PROSITE-ProRule" id="PRU00708"/>
    </source>
</evidence>
<feature type="repeat" description="PPR" evidence="2">
    <location>
        <begin position="447"/>
        <end position="481"/>
    </location>
</feature>
<dbReference type="OMA" id="RTCNIYL"/>
<dbReference type="PROSITE" id="PS51375">
    <property type="entry name" value="PPR"/>
    <property type="match status" value="4"/>
</dbReference>
<feature type="repeat" description="PPR" evidence="2">
    <location>
        <begin position="375"/>
        <end position="409"/>
    </location>
</feature>
<proteinExistence type="predicted"/>